<organism evidence="2 3">
    <name type="scientific">Pseudonocardia zijingensis</name>
    <dbReference type="NCBI Taxonomy" id="153376"/>
    <lineage>
        <taxon>Bacteria</taxon>
        <taxon>Bacillati</taxon>
        <taxon>Actinomycetota</taxon>
        <taxon>Actinomycetes</taxon>
        <taxon>Pseudonocardiales</taxon>
        <taxon>Pseudonocardiaceae</taxon>
        <taxon>Pseudonocardia</taxon>
    </lineage>
</organism>
<reference evidence="3" key="1">
    <citation type="journal article" date="2019" name="Int. J. Syst. Evol. Microbiol.">
        <title>The Global Catalogue of Microorganisms (GCM) 10K type strain sequencing project: providing services to taxonomists for standard genome sequencing and annotation.</title>
        <authorList>
            <consortium name="The Broad Institute Genomics Platform"/>
            <consortium name="The Broad Institute Genome Sequencing Center for Infectious Disease"/>
            <person name="Wu L."/>
            <person name="Ma J."/>
        </authorList>
    </citation>
    <scope>NUCLEOTIDE SEQUENCE [LARGE SCALE GENOMIC DNA]</scope>
    <source>
        <strain evidence="3">JCM 11117</strain>
    </source>
</reference>
<dbReference type="InterPro" id="IPR046037">
    <property type="entry name" value="DUF5995"/>
</dbReference>
<protein>
    <submittedName>
        <fullName evidence="2">DUF5995 family protein</fullName>
    </submittedName>
</protein>
<evidence type="ECO:0000313" key="2">
    <source>
        <dbReference type="EMBL" id="GAA0899782.1"/>
    </source>
</evidence>
<keyword evidence="3" id="KW-1185">Reference proteome</keyword>
<feature type="region of interest" description="Disordered" evidence="1">
    <location>
        <begin position="1"/>
        <end position="24"/>
    </location>
</feature>
<dbReference type="Proteomes" id="UP001499967">
    <property type="component" value="Unassembled WGS sequence"/>
</dbReference>
<comment type="caution">
    <text evidence="2">The sequence shown here is derived from an EMBL/GenBank/DDBJ whole genome shotgun (WGS) entry which is preliminary data.</text>
</comment>
<dbReference type="Pfam" id="PF19458">
    <property type="entry name" value="DUF5995"/>
    <property type="match status" value="1"/>
</dbReference>
<evidence type="ECO:0000313" key="3">
    <source>
        <dbReference type="Proteomes" id="UP001499967"/>
    </source>
</evidence>
<sequence>MGTAETGREDRIAHGRPARTGSTQRLAELAGDAPPESIPEVIERLAAIRDHATDTSLLAENDGIASFTKLYHVITTRVGEMVESGEFRSSEFLVRLDLEFAERYFQALRRYAADIHTAPGVWRVLFDNRSDPNVAPVNFAVLGVNAHINYDLAHALIATWRHVTPDGDGADTEQYHDYRLVNDVFEMEMDGLREELDSLLSNGPDGAPWDVGANWLADLVVTFTRDLAWDEAKRVWRQGATPEICRASERRLDSIATLIGQGVLRAPLPF</sequence>
<gene>
    <name evidence="2" type="ORF">GCM10009559_64900</name>
</gene>
<dbReference type="EMBL" id="BAAAHP010000213">
    <property type="protein sequence ID" value="GAA0899782.1"/>
    <property type="molecule type" value="Genomic_DNA"/>
</dbReference>
<feature type="compositionally biased region" description="Basic and acidic residues" evidence="1">
    <location>
        <begin position="1"/>
        <end position="13"/>
    </location>
</feature>
<name>A0ABP3YMY1_9PSEU</name>
<evidence type="ECO:0000256" key="1">
    <source>
        <dbReference type="SAM" id="MobiDB-lite"/>
    </source>
</evidence>
<accession>A0ABP3YMY1</accession>
<proteinExistence type="predicted"/>
<dbReference type="RefSeq" id="WP_343945531.1">
    <property type="nucleotide sequence ID" value="NZ_BAAAHP010000213.1"/>
</dbReference>